<evidence type="ECO:0000313" key="1">
    <source>
        <dbReference type="EMBL" id="XCP93236.1"/>
    </source>
</evidence>
<organism evidence="1">
    <name type="scientific">Paenibacillus sp. AN1007</name>
    <dbReference type="NCBI Taxonomy" id="3151385"/>
    <lineage>
        <taxon>Bacteria</taxon>
        <taxon>Bacillati</taxon>
        <taxon>Bacillota</taxon>
        <taxon>Bacilli</taxon>
        <taxon>Bacillales</taxon>
        <taxon>Paenibacillaceae</taxon>
        <taxon>Paenibacillus</taxon>
    </lineage>
</organism>
<gene>
    <name evidence="1" type="ORF">ABXS70_18595</name>
</gene>
<protein>
    <submittedName>
        <fullName evidence="1">Uncharacterized protein</fullName>
    </submittedName>
</protein>
<sequence length="129" mass="14979">MVYLEKEDVLRLKELGFRPPYETGEVYAYQFYSHKDEEWSHGGQITGSELLLAPQEVYNQGVKLFTIDEIFDWIHVNGYGMRLVKNIGSGFKFIVFDEDGIEYKGTGGTLTKAIFNTMEKLLIKRNEKR</sequence>
<dbReference type="AlphaFoldDB" id="A0AAU8N4X1"/>
<reference evidence="1" key="1">
    <citation type="submission" date="2024-05" db="EMBL/GenBank/DDBJ databases">
        <title>Draft genome assemblies of 36 bacteria isolated from hibernating arctic ground squirrels.</title>
        <authorList>
            <person name="McKee H."/>
            <person name="Mullen L."/>
            <person name="Drown D.M."/>
            <person name="Duddleston K.N."/>
        </authorList>
    </citation>
    <scope>NUCLEOTIDE SEQUENCE</scope>
    <source>
        <strain evidence="1">AN1007</strain>
    </source>
</reference>
<dbReference type="RefSeq" id="WP_366289893.1">
    <property type="nucleotide sequence ID" value="NZ_CP159992.1"/>
</dbReference>
<proteinExistence type="predicted"/>
<name>A0AAU8N4X1_9BACL</name>
<dbReference type="EMBL" id="CP159992">
    <property type="protein sequence ID" value="XCP93236.1"/>
    <property type="molecule type" value="Genomic_DNA"/>
</dbReference>
<accession>A0AAU8N4X1</accession>